<organism evidence="6 7">
    <name type="scientific">Polynucleobacter paneuropaeus</name>
    <dbReference type="NCBI Taxonomy" id="2527775"/>
    <lineage>
        <taxon>Bacteria</taxon>
        <taxon>Pseudomonadati</taxon>
        <taxon>Pseudomonadota</taxon>
        <taxon>Betaproteobacteria</taxon>
        <taxon>Burkholderiales</taxon>
        <taxon>Burkholderiaceae</taxon>
        <taxon>Polynucleobacter</taxon>
    </lineage>
</organism>
<feature type="domain" description="Flagellin N-terminal" evidence="5">
    <location>
        <begin position="9"/>
        <end position="132"/>
    </location>
</feature>
<dbReference type="PANTHER" id="PTHR42792">
    <property type="entry name" value="FLAGELLIN"/>
    <property type="match status" value="1"/>
</dbReference>
<protein>
    <recommendedName>
        <fullName evidence="5">Flagellin N-terminal domain-containing protein</fullName>
    </recommendedName>
</protein>
<keyword evidence="4" id="KW-0975">Bacterial flagellum</keyword>
<evidence type="ECO:0000259" key="5">
    <source>
        <dbReference type="Pfam" id="PF00669"/>
    </source>
</evidence>
<dbReference type="InterPro" id="IPR019405">
    <property type="entry name" value="Lactonase_7-beta_prop"/>
</dbReference>
<comment type="similarity">
    <text evidence="3">Belongs to the bacterial flagellin family.</text>
</comment>
<evidence type="ECO:0000313" key="6">
    <source>
        <dbReference type="EMBL" id="AWW49450.1"/>
    </source>
</evidence>
<dbReference type="GO" id="GO:0005576">
    <property type="term" value="C:extracellular region"/>
    <property type="evidence" value="ECO:0007669"/>
    <property type="project" value="UniProtKB-SubCell"/>
</dbReference>
<dbReference type="InterPro" id="IPR001492">
    <property type="entry name" value="Flagellin"/>
</dbReference>
<comment type="subcellular location">
    <subcellularLocation>
        <location evidence="1">Bacterial flagellum</location>
    </subcellularLocation>
    <subcellularLocation>
        <location evidence="2">Secreted</location>
    </subcellularLocation>
</comment>
<dbReference type="GO" id="GO:0009288">
    <property type="term" value="C:bacterial-type flagellum"/>
    <property type="evidence" value="ECO:0007669"/>
    <property type="project" value="UniProtKB-SubCell"/>
</dbReference>
<dbReference type="Proteomes" id="UP000248592">
    <property type="component" value="Chromosome"/>
</dbReference>
<dbReference type="Gene3D" id="2.130.10.10">
    <property type="entry name" value="YVTN repeat-like/Quinoprotein amine dehydrogenase"/>
    <property type="match status" value="2"/>
</dbReference>
<evidence type="ECO:0000313" key="7">
    <source>
        <dbReference type="Proteomes" id="UP000248592"/>
    </source>
</evidence>
<dbReference type="EMBL" id="CP030085">
    <property type="protein sequence ID" value="AWW49450.1"/>
    <property type="molecule type" value="Genomic_DNA"/>
</dbReference>
<name>A0A2Z4JRP2_9BURK</name>
<dbReference type="Pfam" id="PF00669">
    <property type="entry name" value="Flagellin_N"/>
    <property type="match status" value="1"/>
</dbReference>
<proteinExistence type="inferred from homology"/>
<dbReference type="InterPro" id="IPR001029">
    <property type="entry name" value="Flagellin_N"/>
</dbReference>
<evidence type="ECO:0000256" key="4">
    <source>
        <dbReference type="ARBA" id="ARBA00023143"/>
    </source>
</evidence>
<dbReference type="Pfam" id="PF10282">
    <property type="entry name" value="Lactonase"/>
    <property type="match status" value="1"/>
</dbReference>
<dbReference type="PANTHER" id="PTHR42792:SF2">
    <property type="entry name" value="FLAGELLIN"/>
    <property type="match status" value="1"/>
</dbReference>
<dbReference type="AlphaFoldDB" id="A0A2Z4JRP2"/>
<dbReference type="GO" id="GO:0005198">
    <property type="term" value="F:structural molecule activity"/>
    <property type="evidence" value="ECO:0007669"/>
    <property type="project" value="InterPro"/>
</dbReference>
<dbReference type="Gene3D" id="1.20.1330.10">
    <property type="entry name" value="f41 fragment of flagellin, N-terminal domain"/>
    <property type="match status" value="1"/>
</dbReference>
<sequence>MSTLSALAPTLSTRVQNLQSEISSVQTELASGLRTLNPGERGVVTRLSAQVAGYNTVQNNIAFGQNIVGVAQTGLTSIASIIQQMRGLATQASSAGLSVDDLTSLNTTFQSLKTQVSNIANSATVNGSNLLKPLILTSQSQSDTYLYINILGSSQGVKSYKVGANGTLSLANSVDIPGSASITVNPAGTYLYAGSGYNGNTISEFSIGIDGTLTPLSPPSVTAGLYPYVVTINPAGTYAYVNNVRDGTIGMYSIGNDGVLSLLSTPTIATNYPQYPLAITPDGKYAYSPNYMARSISMYSIGNDGVLVPLSTPTIATSTLPATITINPAGTYAYVKDNSGGNNLLTFSIGSNGVLTQVDSNIINGMLKITINPAGTLAYISKYIGGVGTIEIYSIGNNGSLTASGLPTVTTGAGSNPNLIINPSGTNAYAMSSLDSKIYMYSIGSDGSLVPSDPASLGVQNGSPGSFSPAFVVKEYPPIQSNASSSIQVQTSISGEGGTTIQGQPADATSLGIDTLNILNVTNGKAAIQALVAALNSVSNKQSALSAYSVGLVAVKDSASSLAIGLQGTIDSIQNIDATALQAKLQSLNNQQSIDYYLVSQMNSASAALLSIFR</sequence>
<evidence type="ECO:0000256" key="1">
    <source>
        <dbReference type="ARBA" id="ARBA00004365"/>
    </source>
</evidence>
<reference evidence="7" key="1">
    <citation type="submission" date="2018-06" db="EMBL/GenBank/DDBJ databases">
        <title>Description of a new Polynucleobacter species.</title>
        <authorList>
            <person name="Hahn M.W."/>
        </authorList>
    </citation>
    <scope>NUCLEOTIDE SEQUENCE [LARGE SCALE GENOMIC DNA]</scope>
    <source>
        <strain evidence="7">MG-25-Pas1-D2</strain>
    </source>
</reference>
<dbReference type="RefSeq" id="WP_112294455.1">
    <property type="nucleotide sequence ID" value="NZ_CBCSBS010000001.1"/>
</dbReference>
<dbReference type="SUPFAM" id="SSF64518">
    <property type="entry name" value="Phase 1 flagellin"/>
    <property type="match status" value="1"/>
</dbReference>
<gene>
    <name evidence="6" type="ORF">Pas1_03075</name>
</gene>
<dbReference type="InterPro" id="IPR015943">
    <property type="entry name" value="WD40/YVTN_repeat-like_dom_sf"/>
</dbReference>
<accession>A0A2Z4JRP2</accession>
<evidence type="ECO:0000256" key="3">
    <source>
        <dbReference type="ARBA" id="ARBA00005709"/>
    </source>
</evidence>
<evidence type="ECO:0000256" key="2">
    <source>
        <dbReference type="ARBA" id="ARBA00004613"/>
    </source>
</evidence>